<proteinExistence type="predicted"/>
<sequence>MNTQFDFGDAGEQRIVYVRPVKVAELPDDIREQAEGIDTLYAVHSAEGERLALVRDRNLAFVLARQNDLAPVTVH</sequence>
<name>A0A3D9BTK3_9RHOB</name>
<accession>A0A3D9BTK3</accession>
<comment type="caution">
    <text evidence="1">The sequence shown here is derived from an EMBL/GenBank/DDBJ whole genome shotgun (WGS) entry which is preliminary data.</text>
</comment>
<evidence type="ECO:0000313" key="2">
    <source>
        <dbReference type="Proteomes" id="UP000257131"/>
    </source>
</evidence>
<reference evidence="1 2" key="1">
    <citation type="journal article" date="2017" name="Int. J. Syst. Evol. Microbiol.">
        <title>Rhodosalinus sediminis gen. nov., sp. nov., isolated from marine saltern.</title>
        <authorList>
            <person name="Guo L.Y."/>
            <person name="Ling S.K."/>
            <person name="Li C.M."/>
            <person name="Chen G.J."/>
            <person name="Du Z.J."/>
        </authorList>
    </citation>
    <scope>NUCLEOTIDE SEQUENCE [LARGE SCALE GENOMIC DNA]</scope>
    <source>
        <strain evidence="1 2">WDN1C137</strain>
    </source>
</reference>
<keyword evidence="2" id="KW-1185">Reference proteome</keyword>
<evidence type="ECO:0000313" key="1">
    <source>
        <dbReference type="EMBL" id="REC56850.1"/>
    </source>
</evidence>
<dbReference type="Proteomes" id="UP000257131">
    <property type="component" value="Unassembled WGS sequence"/>
</dbReference>
<organism evidence="1 2">
    <name type="scientific">Rhodosalinus sediminis</name>
    <dbReference type="NCBI Taxonomy" id="1940533"/>
    <lineage>
        <taxon>Bacteria</taxon>
        <taxon>Pseudomonadati</taxon>
        <taxon>Pseudomonadota</taxon>
        <taxon>Alphaproteobacteria</taxon>
        <taxon>Rhodobacterales</taxon>
        <taxon>Paracoccaceae</taxon>
        <taxon>Rhodosalinus</taxon>
    </lineage>
</organism>
<dbReference type="InterPro" id="IPR009531">
    <property type="entry name" value="DUF1150"/>
</dbReference>
<protein>
    <submittedName>
        <fullName evidence="1">DUF1150 domain-containing protein</fullName>
    </submittedName>
</protein>
<dbReference type="Pfam" id="PF06620">
    <property type="entry name" value="DUF1150"/>
    <property type="match status" value="1"/>
</dbReference>
<dbReference type="RefSeq" id="WP_115979483.1">
    <property type="nucleotide sequence ID" value="NZ_CAJXNW010000052.1"/>
</dbReference>
<gene>
    <name evidence="1" type="ORF">DRV84_08630</name>
</gene>
<dbReference type="EMBL" id="QOHR01000009">
    <property type="protein sequence ID" value="REC56850.1"/>
    <property type="molecule type" value="Genomic_DNA"/>
</dbReference>
<dbReference type="OrthoDB" id="7205167at2"/>
<dbReference type="AlphaFoldDB" id="A0A3D9BTK3"/>